<feature type="region of interest" description="Disordered" evidence="1">
    <location>
        <begin position="51"/>
        <end position="74"/>
    </location>
</feature>
<evidence type="ECO:0000313" key="3">
    <source>
        <dbReference type="Proteomes" id="UP000485058"/>
    </source>
</evidence>
<evidence type="ECO:0000313" key="2">
    <source>
        <dbReference type="EMBL" id="GFH31452.1"/>
    </source>
</evidence>
<comment type="caution">
    <text evidence="2">The sequence shown here is derived from an EMBL/GenBank/DDBJ whole genome shotgun (WGS) entry which is preliminary data.</text>
</comment>
<gene>
    <name evidence="2" type="ORF">HaLaN_30508</name>
</gene>
<feature type="compositionally biased region" description="Low complexity" evidence="1">
    <location>
        <begin position="52"/>
        <end position="74"/>
    </location>
</feature>
<dbReference type="EMBL" id="BLLF01005641">
    <property type="protein sequence ID" value="GFH31452.1"/>
    <property type="molecule type" value="Genomic_DNA"/>
</dbReference>
<organism evidence="2 3">
    <name type="scientific">Haematococcus lacustris</name>
    <name type="common">Green alga</name>
    <name type="synonym">Haematococcus pluvialis</name>
    <dbReference type="NCBI Taxonomy" id="44745"/>
    <lineage>
        <taxon>Eukaryota</taxon>
        <taxon>Viridiplantae</taxon>
        <taxon>Chlorophyta</taxon>
        <taxon>core chlorophytes</taxon>
        <taxon>Chlorophyceae</taxon>
        <taxon>CS clade</taxon>
        <taxon>Chlamydomonadales</taxon>
        <taxon>Haematococcaceae</taxon>
        <taxon>Haematococcus</taxon>
    </lineage>
</organism>
<dbReference type="AlphaFoldDB" id="A0A6A0AFM0"/>
<name>A0A6A0AFM0_HAELA</name>
<protein>
    <submittedName>
        <fullName evidence="2">Uncharacterized protein</fullName>
    </submittedName>
</protein>
<dbReference type="Proteomes" id="UP000485058">
    <property type="component" value="Unassembled WGS sequence"/>
</dbReference>
<keyword evidence="3" id="KW-1185">Reference proteome</keyword>
<proteinExistence type="predicted"/>
<evidence type="ECO:0000256" key="1">
    <source>
        <dbReference type="SAM" id="MobiDB-lite"/>
    </source>
</evidence>
<accession>A0A6A0AFM0</accession>
<sequence>MSLLLGAQPASPVLQLAGGGHLRVVRHITTEELRRGGITKLLVANRGEIAVSPPRLGSSGGAASPSPSLVAAAP</sequence>
<reference evidence="2 3" key="1">
    <citation type="submission" date="2020-02" db="EMBL/GenBank/DDBJ databases">
        <title>Draft genome sequence of Haematococcus lacustris strain NIES-144.</title>
        <authorList>
            <person name="Morimoto D."/>
            <person name="Nakagawa S."/>
            <person name="Yoshida T."/>
            <person name="Sawayama S."/>
        </authorList>
    </citation>
    <scope>NUCLEOTIDE SEQUENCE [LARGE SCALE GENOMIC DNA]</scope>
    <source>
        <strain evidence="2 3">NIES-144</strain>
    </source>
</reference>